<accession>A0A0F9V3J3</accession>
<keyword evidence="1" id="KW-0472">Membrane</keyword>
<evidence type="ECO:0000313" key="2">
    <source>
        <dbReference type="EMBL" id="KKN98564.1"/>
    </source>
</evidence>
<dbReference type="EMBL" id="LAZR01000051">
    <property type="protein sequence ID" value="KKN98564.1"/>
    <property type="molecule type" value="Genomic_DNA"/>
</dbReference>
<protein>
    <submittedName>
        <fullName evidence="2">Uncharacterized protein</fullName>
    </submittedName>
</protein>
<sequence length="134" mass="13686">MSTPTTLELHEIADYLLKEARKSKRSYGSEAGIGALAGGVAVGGGAAAAKGYGMYGASREALRVRLQAKVSGVPSRRLSTKARTVKQVIKKLGPKALLATGAIGGAGALLGAGGGLTRHKLRKSMKKNAAKKSK</sequence>
<feature type="transmembrane region" description="Helical" evidence="1">
    <location>
        <begin position="96"/>
        <end position="117"/>
    </location>
</feature>
<reference evidence="2" key="1">
    <citation type="journal article" date="2015" name="Nature">
        <title>Complex archaea that bridge the gap between prokaryotes and eukaryotes.</title>
        <authorList>
            <person name="Spang A."/>
            <person name="Saw J.H."/>
            <person name="Jorgensen S.L."/>
            <person name="Zaremba-Niedzwiedzka K."/>
            <person name="Martijn J."/>
            <person name="Lind A.E."/>
            <person name="van Eijk R."/>
            <person name="Schleper C."/>
            <person name="Guy L."/>
            <person name="Ettema T.J."/>
        </authorList>
    </citation>
    <scope>NUCLEOTIDE SEQUENCE</scope>
</reference>
<comment type="caution">
    <text evidence="2">The sequence shown here is derived from an EMBL/GenBank/DDBJ whole genome shotgun (WGS) entry which is preliminary data.</text>
</comment>
<evidence type="ECO:0000256" key="1">
    <source>
        <dbReference type="SAM" id="Phobius"/>
    </source>
</evidence>
<gene>
    <name evidence="2" type="ORF">LCGC14_0146760</name>
</gene>
<name>A0A0F9V3J3_9ZZZZ</name>
<organism evidence="2">
    <name type="scientific">marine sediment metagenome</name>
    <dbReference type="NCBI Taxonomy" id="412755"/>
    <lineage>
        <taxon>unclassified sequences</taxon>
        <taxon>metagenomes</taxon>
        <taxon>ecological metagenomes</taxon>
    </lineage>
</organism>
<proteinExistence type="predicted"/>
<feature type="transmembrane region" description="Helical" evidence="1">
    <location>
        <begin position="31"/>
        <end position="49"/>
    </location>
</feature>
<dbReference type="AlphaFoldDB" id="A0A0F9V3J3"/>
<keyword evidence="1" id="KW-0812">Transmembrane</keyword>
<keyword evidence="1" id="KW-1133">Transmembrane helix</keyword>